<keyword evidence="15" id="KW-1185">Reference proteome</keyword>
<name>A0AAV7N8N0_PLEWA</name>
<dbReference type="InterPro" id="IPR003738">
    <property type="entry name" value="SRAP"/>
</dbReference>
<dbReference type="Proteomes" id="UP001066276">
    <property type="component" value="Chromosome 9"/>
</dbReference>
<evidence type="ECO:0000313" key="15">
    <source>
        <dbReference type="Proteomes" id="UP001066276"/>
    </source>
</evidence>
<feature type="region of interest" description="Disordered" evidence="13">
    <location>
        <begin position="25"/>
        <end position="51"/>
    </location>
</feature>
<dbReference type="InterPro" id="IPR036590">
    <property type="entry name" value="SRAP-like"/>
</dbReference>
<evidence type="ECO:0000256" key="9">
    <source>
        <dbReference type="ARBA" id="ARBA00030390"/>
    </source>
</evidence>
<dbReference type="Gene3D" id="3.90.1680.10">
    <property type="entry name" value="SOS response associated peptidase-like"/>
    <property type="match status" value="1"/>
</dbReference>
<dbReference type="EC" id="3.4.-.-" evidence="12"/>
<evidence type="ECO:0000256" key="6">
    <source>
        <dbReference type="ARBA" id="ARBA00023124"/>
    </source>
</evidence>
<evidence type="ECO:0000313" key="14">
    <source>
        <dbReference type="EMBL" id="KAJ1110927.1"/>
    </source>
</evidence>
<dbReference type="PANTHER" id="PTHR13604:SF0">
    <property type="entry name" value="ABASIC SITE PROCESSING PROTEIN HMCES"/>
    <property type="match status" value="1"/>
</dbReference>
<dbReference type="GO" id="GO:0008233">
    <property type="term" value="F:peptidase activity"/>
    <property type="evidence" value="ECO:0007669"/>
    <property type="project" value="UniProtKB-KW"/>
</dbReference>
<evidence type="ECO:0000256" key="8">
    <source>
        <dbReference type="ARBA" id="ARBA00023239"/>
    </source>
</evidence>
<keyword evidence="3 12" id="KW-0645">Protease</keyword>
<sequence length="347" mass="39407">MCGRTACTLAPDDISKACTYRDVHGRRRRPGWRDGDTNKYSPSYNKAPQSNNPVLVSGRHFDKDVDSSERVIAAMRWGLIPSWFRESDPSKMQYSTSNCRSDTIMEKTLYKAPLTKGKRCVVLAEGFYEWQRQSGEKQPYYIYFPQSGEEQVKEEEIKEEKVDGEDEATEWEGWRLLTIAGIFDCWEPPNGDEPLYSYSIITVEASEGVNFIHNRMPAILDGDEAIQKWLDFGQVPAQEALKYIHPIENVSCHPVSTVVNNARNNTPECTVPIDLKCKKEPVLSGSSKKMLSWLKSTSPKKEALGSPVSMKPLSKQETPPKKTSAGLMHKWLKKEDEEPSPKRPKIN</sequence>
<dbReference type="SUPFAM" id="SSF143081">
    <property type="entry name" value="BB1717-like"/>
    <property type="match status" value="1"/>
</dbReference>
<dbReference type="Pfam" id="PF02586">
    <property type="entry name" value="SRAP"/>
    <property type="match status" value="1"/>
</dbReference>
<dbReference type="PANTHER" id="PTHR13604">
    <property type="entry name" value="DC12-RELATED"/>
    <property type="match status" value="1"/>
</dbReference>
<keyword evidence="5 12" id="KW-0378">Hydrolase</keyword>
<dbReference type="AlphaFoldDB" id="A0AAV7N8N0"/>
<evidence type="ECO:0000256" key="3">
    <source>
        <dbReference type="ARBA" id="ARBA00022670"/>
    </source>
</evidence>
<organism evidence="14 15">
    <name type="scientific">Pleurodeles waltl</name>
    <name type="common">Iberian ribbed newt</name>
    <dbReference type="NCBI Taxonomy" id="8319"/>
    <lineage>
        <taxon>Eukaryota</taxon>
        <taxon>Metazoa</taxon>
        <taxon>Chordata</taxon>
        <taxon>Craniata</taxon>
        <taxon>Vertebrata</taxon>
        <taxon>Euteleostomi</taxon>
        <taxon>Amphibia</taxon>
        <taxon>Batrachia</taxon>
        <taxon>Caudata</taxon>
        <taxon>Salamandroidea</taxon>
        <taxon>Salamandridae</taxon>
        <taxon>Pleurodelinae</taxon>
        <taxon>Pleurodeles</taxon>
    </lineage>
</organism>
<dbReference type="GO" id="GO:0006508">
    <property type="term" value="P:proteolysis"/>
    <property type="evidence" value="ECO:0007669"/>
    <property type="project" value="UniProtKB-KW"/>
</dbReference>
<comment type="function">
    <text evidence="12">Sensor of abasic sites in single-stranded DNA (ssDNA) required to preserve genome integrity by promoting error-free repair of abasic sites. Acts as an enzyme that recognizes and binds abasic sites in ssDNA at replication forks and chemically modifies the lesion by forming a covalent cross-link with DNA: forms a stable thiazolidine linkage between a ring-opened abasic site and the alpha-amino and sulfhydryl substituents of its N-terminal catalytic cysteine residue. The HMCES DNA-protein cross-link is then either reversed or degraded. HMCES is able to catalyze the reversal of its thiazolidine cross-link and cycle between a cross-link and a non-cross-linked state depending on DNA context: mediates self-reversal of the thiazolidine cross-link in double stranded DNA, allowing APEX1 to initiate downstream repair of abasic sites. The HMCES DNA-protein cross-link can also be degraded by the SPRTN metalloprotease following unfolding by the BRIP1/FANCJ helicase. Acts as a protease: mediates autocatalytic processing of its N-terminal methionine in order to expose the catalytic cysteine.</text>
</comment>
<comment type="caution">
    <text evidence="14">The sequence shown here is derived from an EMBL/GenBank/DDBJ whole genome shotgun (WGS) entry which is preliminary data.</text>
</comment>
<protein>
    <recommendedName>
        <fullName evidence="2 12">Abasic site processing protein HMCES</fullName>
        <shortName evidence="12">ES cell-specific 5hmC-binding protein</shortName>
        <ecNumber evidence="12">3.4.-.-</ecNumber>
    </recommendedName>
    <alternativeName>
        <fullName evidence="9 12">Embryonic stem cell-specific 5-hydroxymethylcytosine-binding protein</fullName>
    </alternativeName>
    <alternativeName>
        <fullName evidence="10 12">Peptidase HMCES</fullName>
    </alternativeName>
    <alternativeName>
        <fullName evidence="11 12">SRAP domain-containing protein 1</fullName>
    </alternativeName>
</protein>
<keyword evidence="4" id="KW-0227">DNA damage</keyword>
<evidence type="ECO:0000256" key="5">
    <source>
        <dbReference type="ARBA" id="ARBA00022801"/>
    </source>
</evidence>
<evidence type="ECO:0000256" key="4">
    <source>
        <dbReference type="ARBA" id="ARBA00022763"/>
    </source>
</evidence>
<dbReference type="GO" id="GO:0106300">
    <property type="term" value="P:protein-DNA covalent cross-linking repair"/>
    <property type="evidence" value="ECO:0007669"/>
    <property type="project" value="InterPro"/>
</dbReference>
<dbReference type="GO" id="GO:0016829">
    <property type="term" value="F:lyase activity"/>
    <property type="evidence" value="ECO:0007669"/>
    <property type="project" value="UniProtKB-KW"/>
</dbReference>
<evidence type="ECO:0000256" key="1">
    <source>
        <dbReference type="ARBA" id="ARBA00008136"/>
    </source>
</evidence>
<reference evidence="14" key="1">
    <citation type="journal article" date="2022" name="bioRxiv">
        <title>Sequencing and chromosome-scale assembly of the giantPleurodeles waltlgenome.</title>
        <authorList>
            <person name="Brown T."/>
            <person name="Elewa A."/>
            <person name="Iarovenko S."/>
            <person name="Subramanian E."/>
            <person name="Araus A.J."/>
            <person name="Petzold A."/>
            <person name="Susuki M."/>
            <person name="Suzuki K.-i.T."/>
            <person name="Hayashi T."/>
            <person name="Toyoda A."/>
            <person name="Oliveira C."/>
            <person name="Osipova E."/>
            <person name="Leigh N.D."/>
            <person name="Simon A."/>
            <person name="Yun M.H."/>
        </authorList>
    </citation>
    <scope>NUCLEOTIDE SEQUENCE</scope>
    <source>
        <strain evidence="14">20211129_DDA</strain>
        <tissue evidence="14">Liver</tissue>
    </source>
</reference>
<keyword evidence="6" id="KW-0190">Covalent protein-DNA linkage</keyword>
<gene>
    <name evidence="14" type="ORF">NDU88_008273</name>
</gene>
<evidence type="ECO:0000256" key="12">
    <source>
        <dbReference type="RuleBase" id="RU364100"/>
    </source>
</evidence>
<comment type="similarity">
    <text evidence="1 12">Belongs to the SOS response-associated peptidase family.</text>
</comment>
<keyword evidence="7" id="KW-0238">DNA-binding</keyword>
<accession>A0AAV7N8N0</accession>
<dbReference type="GO" id="GO:0003697">
    <property type="term" value="F:single-stranded DNA binding"/>
    <property type="evidence" value="ECO:0007669"/>
    <property type="project" value="InterPro"/>
</dbReference>
<dbReference type="EMBL" id="JANPWB010000013">
    <property type="protein sequence ID" value="KAJ1110927.1"/>
    <property type="molecule type" value="Genomic_DNA"/>
</dbReference>
<evidence type="ECO:0000256" key="11">
    <source>
        <dbReference type="ARBA" id="ARBA00031130"/>
    </source>
</evidence>
<feature type="compositionally biased region" description="Polar residues" evidence="13">
    <location>
        <begin position="38"/>
        <end position="51"/>
    </location>
</feature>
<evidence type="ECO:0000256" key="10">
    <source>
        <dbReference type="ARBA" id="ARBA00030898"/>
    </source>
</evidence>
<evidence type="ECO:0000256" key="2">
    <source>
        <dbReference type="ARBA" id="ARBA00015888"/>
    </source>
</evidence>
<feature type="region of interest" description="Disordered" evidence="13">
    <location>
        <begin position="296"/>
        <end position="347"/>
    </location>
</feature>
<evidence type="ECO:0000256" key="13">
    <source>
        <dbReference type="SAM" id="MobiDB-lite"/>
    </source>
</evidence>
<evidence type="ECO:0000256" key="7">
    <source>
        <dbReference type="ARBA" id="ARBA00023125"/>
    </source>
</evidence>
<proteinExistence type="inferred from homology"/>
<keyword evidence="8" id="KW-0456">Lyase</keyword>